<protein>
    <recommendedName>
        <fullName evidence="4">F-box domain-containing protein</fullName>
    </recommendedName>
</protein>
<keyword evidence="3" id="KW-1185">Reference proteome</keyword>
<reference evidence="2" key="1">
    <citation type="submission" date="2022-07" db="EMBL/GenBank/DDBJ databases">
        <title>Genome Sequence of Physisporinus lineatus.</title>
        <authorList>
            <person name="Buettner E."/>
        </authorList>
    </citation>
    <scope>NUCLEOTIDE SEQUENCE</scope>
    <source>
        <strain evidence="2">VT162</strain>
    </source>
</reference>
<dbReference type="EMBL" id="JANAWD010000301">
    <property type="protein sequence ID" value="KAJ3481843.1"/>
    <property type="molecule type" value="Genomic_DNA"/>
</dbReference>
<dbReference type="SUPFAM" id="SSF52047">
    <property type="entry name" value="RNI-like"/>
    <property type="match status" value="1"/>
</dbReference>
<accession>A0AAD5UZ67</accession>
<dbReference type="AlphaFoldDB" id="A0AAD5UZ67"/>
<dbReference type="InterPro" id="IPR032675">
    <property type="entry name" value="LRR_dom_sf"/>
</dbReference>
<organism evidence="2 3">
    <name type="scientific">Meripilus lineatus</name>
    <dbReference type="NCBI Taxonomy" id="2056292"/>
    <lineage>
        <taxon>Eukaryota</taxon>
        <taxon>Fungi</taxon>
        <taxon>Dikarya</taxon>
        <taxon>Basidiomycota</taxon>
        <taxon>Agaricomycotina</taxon>
        <taxon>Agaricomycetes</taxon>
        <taxon>Polyporales</taxon>
        <taxon>Meripilaceae</taxon>
        <taxon>Meripilus</taxon>
    </lineage>
</organism>
<gene>
    <name evidence="2" type="ORF">NLI96_g7396</name>
</gene>
<sequence length="549" mass="62078">MHRVFIIQEILSYILEPFRLASKDVQDAKGRNEARHALAALARTSKLFHEPSLNYLWETMPSVVPIVLLLSDSISQVGLRGHAIRRVTQVSPITSADIERLMKYAPRIRSLVQANQSLRPSPDVTVDTAVFEALSKIEPRDGFDYLFPYIRLLQWPIFGVSDECIDYAFIFLGLNVVDIDIIVPDPSSNGMDRTIEKLHSRPPPTKSLSLQTHSFDSDATPAMINSILLALSGSLTRVELEYPCWHLKEWTVLRVLPNLTSLWICIPIELEDKPTPFESAFPSLTELTLQFQHGEVLLEHFLDHFVERRFPRLTSLTLMYEAPDDSIVAIVHNLSRICDPQVLETIKITHWGSSYTEIDDEQVDVFADTLNPLYAYSNLRTVVIQPMKRMDLDNSTIDRMAGAWPKIESLAIRDPWVFPPKVTVWGLLPLARHCPNLHILDITINGCAIIPEEALKEVQDDHWNSPLRSLHLASSPIDSSLSHQARTIAWYLGNIFPSLHQVTWGTNDKDCPDPTNDWSHVSSSIQSGELSEIPIPEEVDAPPGERPPL</sequence>
<comment type="caution">
    <text evidence="2">The sequence shown here is derived from an EMBL/GenBank/DDBJ whole genome shotgun (WGS) entry which is preliminary data.</text>
</comment>
<dbReference type="Gene3D" id="3.80.10.10">
    <property type="entry name" value="Ribonuclease Inhibitor"/>
    <property type="match status" value="1"/>
</dbReference>
<dbReference type="Proteomes" id="UP001212997">
    <property type="component" value="Unassembled WGS sequence"/>
</dbReference>
<feature type="compositionally biased region" description="Polar residues" evidence="1">
    <location>
        <begin position="516"/>
        <end position="529"/>
    </location>
</feature>
<name>A0AAD5UZ67_9APHY</name>
<evidence type="ECO:0000313" key="3">
    <source>
        <dbReference type="Proteomes" id="UP001212997"/>
    </source>
</evidence>
<evidence type="ECO:0008006" key="4">
    <source>
        <dbReference type="Google" id="ProtNLM"/>
    </source>
</evidence>
<feature type="region of interest" description="Disordered" evidence="1">
    <location>
        <begin position="507"/>
        <end position="549"/>
    </location>
</feature>
<proteinExistence type="predicted"/>
<evidence type="ECO:0000256" key="1">
    <source>
        <dbReference type="SAM" id="MobiDB-lite"/>
    </source>
</evidence>
<evidence type="ECO:0000313" key="2">
    <source>
        <dbReference type="EMBL" id="KAJ3481843.1"/>
    </source>
</evidence>